<comment type="caution">
    <text evidence="12">The sequence shown here is derived from an EMBL/GenBank/DDBJ whole genome shotgun (WGS) entry which is preliminary data.</text>
</comment>
<name>A0A1Q5UNK0_9EURO</name>
<keyword evidence="5 9" id="KW-0175">Coiled coil</keyword>
<organism evidence="12 13">
    <name type="scientific">Penicillium subrubescens</name>
    <dbReference type="NCBI Taxonomy" id="1316194"/>
    <lineage>
        <taxon>Eukaryota</taxon>
        <taxon>Fungi</taxon>
        <taxon>Dikarya</taxon>
        <taxon>Ascomycota</taxon>
        <taxon>Pezizomycotina</taxon>
        <taxon>Eurotiomycetes</taxon>
        <taxon>Eurotiomycetidae</taxon>
        <taxon>Eurotiales</taxon>
        <taxon>Aspergillaceae</taxon>
        <taxon>Penicillium</taxon>
    </lineage>
</organism>
<dbReference type="Gene3D" id="1.20.1060.20">
    <property type="match status" value="1"/>
</dbReference>
<dbReference type="Pfam" id="PF02463">
    <property type="entry name" value="SMC_N"/>
    <property type="match status" value="1"/>
</dbReference>
<evidence type="ECO:0000256" key="10">
    <source>
        <dbReference type="SAM" id="MobiDB-lite"/>
    </source>
</evidence>
<evidence type="ECO:0000256" key="9">
    <source>
        <dbReference type="SAM" id="Coils"/>
    </source>
</evidence>
<evidence type="ECO:0000256" key="1">
    <source>
        <dbReference type="ARBA" id="ARBA00004123"/>
    </source>
</evidence>
<gene>
    <name evidence="12" type="ORF">PENSUB_312</name>
</gene>
<feature type="region of interest" description="Disordered" evidence="10">
    <location>
        <begin position="626"/>
        <end position="647"/>
    </location>
</feature>
<evidence type="ECO:0000256" key="2">
    <source>
        <dbReference type="ARBA" id="ARBA00005917"/>
    </source>
</evidence>
<dbReference type="Gene3D" id="3.40.50.300">
    <property type="entry name" value="P-loop containing nucleotide triphosphate hydrolases"/>
    <property type="match status" value="3"/>
</dbReference>
<dbReference type="InterPro" id="IPR041741">
    <property type="entry name" value="SMC3_ABC_euk"/>
</dbReference>
<dbReference type="GO" id="GO:0051301">
    <property type="term" value="P:cell division"/>
    <property type="evidence" value="ECO:0007669"/>
    <property type="project" value="UniProtKB-KW"/>
</dbReference>
<evidence type="ECO:0000256" key="8">
    <source>
        <dbReference type="PIRNR" id="PIRNR005719"/>
    </source>
</evidence>
<feature type="domain" description="SMC hinge" evidence="11">
    <location>
        <begin position="507"/>
        <end position="619"/>
    </location>
</feature>
<evidence type="ECO:0000259" key="11">
    <source>
        <dbReference type="SMART" id="SM00968"/>
    </source>
</evidence>
<dbReference type="FunFam" id="3.40.50.300:FF:000424">
    <property type="entry name" value="Structural maintenance of chromosomes 3"/>
    <property type="match status" value="1"/>
</dbReference>
<dbReference type="PANTHER" id="PTHR43977">
    <property type="entry name" value="STRUCTURAL MAINTENANCE OF CHROMOSOMES PROTEIN 3"/>
    <property type="match status" value="1"/>
</dbReference>
<protein>
    <recommendedName>
        <fullName evidence="8">Structural maintenance of chromosomes protein</fullName>
    </recommendedName>
</protein>
<keyword evidence="7" id="KW-0131">Cell cycle</keyword>
<accession>A0A1Q5UNK0</accession>
<dbReference type="GO" id="GO:0005524">
    <property type="term" value="F:ATP binding"/>
    <property type="evidence" value="ECO:0007669"/>
    <property type="project" value="InterPro"/>
</dbReference>
<comment type="similarity">
    <text evidence="2">Belongs to the SMC family. SMC3 subfamily.</text>
</comment>
<dbReference type="Gene3D" id="3.30.70.1620">
    <property type="match status" value="1"/>
</dbReference>
<evidence type="ECO:0000256" key="4">
    <source>
        <dbReference type="ARBA" id="ARBA00022776"/>
    </source>
</evidence>
<evidence type="ECO:0000256" key="3">
    <source>
        <dbReference type="ARBA" id="ARBA00022618"/>
    </source>
</evidence>
<evidence type="ECO:0000256" key="7">
    <source>
        <dbReference type="ARBA" id="ARBA00023306"/>
    </source>
</evidence>
<dbReference type="EMBL" id="MNBE01000120">
    <property type="protein sequence ID" value="OKP14043.1"/>
    <property type="molecule type" value="Genomic_DNA"/>
</dbReference>
<dbReference type="CDD" id="cd03272">
    <property type="entry name" value="ABC_SMC3_euk"/>
    <property type="match status" value="1"/>
</dbReference>
<dbReference type="GO" id="GO:0051276">
    <property type="term" value="P:chromosome organization"/>
    <property type="evidence" value="ECO:0007669"/>
    <property type="project" value="InterPro"/>
</dbReference>
<keyword evidence="6 8" id="KW-0539">Nucleus</keyword>
<feature type="coiled-coil region" evidence="9">
    <location>
        <begin position="186"/>
        <end position="315"/>
    </location>
</feature>
<keyword evidence="4" id="KW-0498">Mitosis</keyword>
<keyword evidence="3" id="KW-0132">Cell division</keyword>
<feature type="coiled-coil region" evidence="9">
    <location>
        <begin position="772"/>
        <end position="910"/>
    </location>
</feature>
<dbReference type="SUPFAM" id="SSF52540">
    <property type="entry name" value="P-loop containing nucleoside triphosphate hydrolases"/>
    <property type="match status" value="1"/>
</dbReference>
<dbReference type="AlphaFoldDB" id="A0A1Q5UNK0"/>
<dbReference type="Proteomes" id="UP000186955">
    <property type="component" value="Unassembled WGS sequence"/>
</dbReference>
<dbReference type="Pfam" id="PF06470">
    <property type="entry name" value="SMC_hinge"/>
    <property type="match status" value="1"/>
</dbReference>
<dbReference type="SUPFAM" id="SSF75553">
    <property type="entry name" value="Smc hinge domain"/>
    <property type="match status" value="1"/>
</dbReference>
<proteinExistence type="inferred from homology"/>
<dbReference type="InterPro" id="IPR003395">
    <property type="entry name" value="RecF/RecN/SMC_N"/>
</dbReference>
<dbReference type="GO" id="GO:0007059">
    <property type="term" value="P:chromosome segregation"/>
    <property type="evidence" value="ECO:0007669"/>
    <property type="project" value="UniProtKB-ARBA"/>
</dbReference>
<dbReference type="GO" id="GO:0005634">
    <property type="term" value="C:nucleus"/>
    <property type="evidence" value="ECO:0007669"/>
    <property type="project" value="UniProtKB-SubCell"/>
</dbReference>
<evidence type="ECO:0000313" key="13">
    <source>
        <dbReference type="Proteomes" id="UP000186955"/>
    </source>
</evidence>
<dbReference type="PIRSF" id="PIRSF005719">
    <property type="entry name" value="SMC"/>
    <property type="match status" value="1"/>
</dbReference>
<dbReference type="FunFam" id="3.30.70.1620:FF:000002">
    <property type="entry name" value="Structural maintenance of chromosomes 3"/>
    <property type="match status" value="1"/>
</dbReference>
<dbReference type="GO" id="GO:0016887">
    <property type="term" value="F:ATP hydrolysis activity"/>
    <property type="evidence" value="ECO:0007669"/>
    <property type="project" value="InterPro"/>
</dbReference>
<feature type="coiled-coil region" evidence="9">
    <location>
        <begin position="679"/>
        <end position="748"/>
    </location>
</feature>
<dbReference type="InterPro" id="IPR036277">
    <property type="entry name" value="SMC_hinge_sf"/>
</dbReference>
<evidence type="ECO:0000256" key="6">
    <source>
        <dbReference type="ARBA" id="ARBA00023242"/>
    </source>
</evidence>
<dbReference type="Gene3D" id="1.10.287.1490">
    <property type="match status" value="1"/>
</dbReference>
<feature type="region of interest" description="Disordered" evidence="10">
    <location>
        <begin position="459"/>
        <end position="479"/>
    </location>
</feature>
<keyword evidence="13" id="KW-1185">Reference proteome</keyword>
<evidence type="ECO:0000256" key="5">
    <source>
        <dbReference type="ARBA" id="ARBA00023054"/>
    </source>
</evidence>
<dbReference type="STRING" id="1316194.A0A1Q5UNK0"/>
<dbReference type="InterPro" id="IPR010935">
    <property type="entry name" value="SMC_hinge"/>
</dbReference>
<reference evidence="12 13" key="1">
    <citation type="submission" date="2016-10" db="EMBL/GenBank/DDBJ databases">
        <title>Genome sequence of the ascomycete fungus Penicillium subrubescens.</title>
        <authorList>
            <person name="De Vries R.P."/>
            <person name="Peng M."/>
            <person name="Dilokpimol A."/>
            <person name="Hilden K."/>
            <person name="Makela M.R."/>
            <person name="Grigoriev I."/>
            <person name="Riley R."/>
            <person name="Granchi Z."/>
        </authorList>
    </citation>
    <scope>NUCLEOTIDE SEQUENCE [LARGE SCALE GENOMIC DNA]</scope>
    <source>
        <strain evidence="12 13">CBS 132785</strain>
    </source>
</reference>
<dbReference type="GO" id="GO:0005694">
    <property type="term" value="C:chromosome"/>
    <property type="evidence" value="ECO:0007669"/>
    <property type="project" value="InterPro"/>
</dbReference>
<dbReference type="InterPro" id="IPR024704">
    <property type="entry name" value="SMC"/>
</dbReference>
<dbReference type="SMART" id="SM00968">
    <property type="entry name" value="SMC_hinge"/>
    <property type="match status" value="1"/>
</dbReference>
<sequence length="1205" mass="138286">MYVKQIIIQGFKSYKDQTVIEPFSPKHNVIVGRNGSGKSNFFAAIRFVLSDAYTHLGREERQALLHEGSGSAVMSAYVEIIFDNSDDRFPTGKPELVLRRTIGIKKDEYTLDRKNATKNDVMNLLESAGFSRSNPYYIVPQGRVTALTNMKDSERLVLLKEVAGTQVYEARRTESLKIMQETNSKRAKIDELLDYINERLAELEEEKDELRNYQEKDKERRCLEYTIYSREQHEIANVLENLEEQRQNGVEDADNNRDQFVEGEKAMAQIDAEIAEYRQQIEFLKVDKAQLEDERREASKSLAQIELRAKALSDNQAAAQALKSRHDSDLNAVQTAIQEREEELDDLLPRFNIAKDEEDAVKTRLTEAETSRQRLYAKQGRNSRFKNKSERDKWLQMEIRETHRSISNVQGVVTQTQEDIQELEQEIALLEPETERLRKQIDGRGDTMHSVDQDIQNAKDERDRLMDQRNASQEMDRAERSLSQMMDNNTSRGLAAVRRIKRQHSLEGVYGTLAELFDVSDRYRTAVEVTAGQSLFHYVVDNDETATKVLEMLQKEKAGRVTFMPLNRLRSKPLNMPRASDTIPMLDKLQFDPAYERAFQHVFGKTIICPNLQVAAQYARSHGVNAITPEGDRSDKRGALTGGYHDSRQSRLDAVKNVGKWRDEYESKRNRGTEIRKELEKLDQLITKAVGELQKLEQQKHQVQNSSGPLRQELRSKRDLLQKKTDSLDSKRRALRNVDSNLTALNDQVNAFQGEMSSPFQKALTNEEESHLETLSGTVQELRRQYQELSSQRSELEARKSVLEVELRENLNPRLDQLQNRDVEMAEEEVQGNLKETQREQKRLSKALEKLNGRLKEVDSSIEEATAKVGNLQQRNADTRREMEDLARSIEKHQRRMEKSMQKKAALTKQAAECAANIRDLGVLPDEAFTKYKNTDSNAVVKKLHKTNEALKKYSHVNKKAFEQYNSFTKQRETLTTRREELDASQKSIDDLISVLDQRKDEAIERTFKQVSREFANVFEKLVPAGRGRLVIQRKTDRTARADDDLDSDDEEVRQSVENYVGVGISVSFNSKHDDQQRIQQLSGGQKSKFPTRSYLGYLFHPHSNKPSGLCALALVFAIQACDPAPFYLFDEIDANLDAQYRTAVAQMLKSISDSTNGQFICTTFRPEMLHVAEKCYGVSFSQKASTIDVVSREEALKFVEGQKA</sequence>
<comment type="subcellular location">
    <subcellularLocation>
        <location evidence="1 8">Nucleus</location>
    </subcellularLocation>
</comment>
<dbReference type="InterPro" id="IPR027417">
    <property type="entry name" value="P-loop_NTPase"/>
</dbReference>
<evidence type="ECO:0000313" key="12">
    <source>
        <dbReference type="EMBL" id="OKP14043.1"/>
    </source>
</evidence>